<evidence type="ECO:0000313" key="1">
    <source>
        <dbReference type="EMBL" id="MFC7600230.1"/>
    </source>
</evidence>
<comment type="caution">
    <text evidence="1">The sequence shown here is derived from an EMBL/GenBank/DDBJ whole genome shotgun (WGS) entry which is preliminary data.</text>
</comment>
<gene>
    <name evidence="1" type="ORF">ACFQVD_08965</name>
</gene>
<proteinExistence type="predicted"/>
<reference evidence="2" key="1">
    <citation type="journal article" date="2019" name="Int. J. Syst. Evol. Microbiol.">
        <title>The Global Catalogue of Microorganisms (GCM) 10K type strain sequencing project: providing services to taxonomists for standard genome sequencing and annotation.</title>
        <authorList>
            <consortium name="The Broad Institute Genomics Platform"/>
            <consortium name="The Broad Institute Genome Sequencing Center for Infectious Disease"/>
            <person name="Wu L."/>
            <person name="Ma J."/>
        </authorList>
    </citation>
    <scope>NUCLEOTIDE SEQUENCE [LARGE SCALE GENOMIC DNA]</scope>
    <source>
        <strain evidence="2">JCM 10083</strain>
    </source>
</reference>
<keyword evidence="2" id="KW-1185">Reference proteome</keyword>
<accession>A0ABW2SVR1</accession>
<evidence type="ECO:0000313" key="2">
    <source>
        <dbReference type="Proteomes" id="UP001596514"/>
    </source>
</evidence>
<sequence>MREVTLPGGPLGGATVPGPMVLADEALETGALETGAYMVVPGEERRAV</sequence>
<dbReference type="Proteomes" id="UP001596514">
    <property type="component" value="Unassembled WGS sequence"/>
</dbReference>
<dbReference type="RefSeq" id="WP_343971106.1">
    <property type="nucleotide sequence ID" value="NZ_BAAAGK010000088.1"/>
</dbReference>
<organism evidence="1 2">
    <name type="scientific">Streptosporangium amethystogenes subsp. fukuiense</name>
    <dbReference type="NCBI Taxonomy" id="698418"/>
    <lineage>
        <taxon>Bacteria</taxon>
        <taxon>Bacillati</taxon>
        <taxon>Actinomycetota</taxon>
        <taxon>Actinomycetes</taxon>
        <taxon>Streptosporangiales</taxon>
        <taxon>Streptosporangiaceae</taxon>
        <taxon>Streptosporangium</taxon>
    </lineage>
</organism>
<dbReference type="EMBL" id="JBHTEE010000001">
    <property type="protein sequence ID" value="MFC7600230.1"/>
    <property type="molecule type" value="Genomic_DNA"/>
</dbReference>
<protein>
    <submittedName>
        <fullName evidence="1">Uncharacterized protein</fullName>
    </submittedName>
</protein>
<name>A0ABW2SVR1_9ACTN</name>